<sequence length="125" mass="14544">MSLGFRYTTITVISSWKCLLTPSSIFCRSDTLISLFLAASRSAAFTSLLPIPCKINYHQPLIFRKNFCMIKEHTHTHTYPLVDVKETYIAWTVADYIHNFLVAKLLPQTIRSKDEKLIFRTKFMH</sequence>
<dbReference type="Proteomes" id="UP001374535">
    <property type="component" value="Chromosome 6"/>
</dbReference>
<evidence type="ECO:0000313" key="2">
    <source>
        <dbReference type="Proteomes" id="UP001374535"/>
    </source>
</evidence>
<proteinExistence type="predicted"/>
<organism evidence="1 2">
    <name type="scientific">Vigna mungo</name>
    <name type="common">Black gram</name>
    <name type="synonym">Phaseolus mungo</name>
    <dbReference type="NCBI Taxonomy" id="3915"/>
    <lineage>
        <taxon>Eukaryota</taxon>
        <taxon>Viridiplantae</taxon>
        <taxon>Streptophyta</taxon>
        <taxon>Embryophyta</taxon>
        <taxon>Tracheophyta</taxon>
        <taxon>Spermatophyta</taxon>
        <taxon>Magnoliopsida</taxon>
        <taxon>eudicotyledons</taxon>
        <taxon>Gunneridae</taxon>
        <taxon>Pentapetalae</taxon>
        <taxon>rosids</taxon>
        <taxon>fabids</taxon>
        <taxon>Fabales</taxon>
        <taxon>Fabaceae</taxon>
        <taxon>Papilionoideae</taxon>
        <taxon>50 kb inversion clade</taxon>
        <taxon>NPAAA clade</taxon>
        <taxon>indigoferoid/millettioid clade</taxon>
        <taxon>Phaseoleae</taxon>
        <taxon>Vigna</taxon>
    </lineage>
</organism>
<reference evidence="1 2" key="1">
    <citation type="journal article" date="2023" name="Life. Sci Alliance">
        <title>Evolutionary insights into 3D genome organization and epigenetic landscape of Vigna mungo.</title>
        <authorList>
            <person name="Junaid A."/>
            <person name="Singh B."/>
            <person name="Bhatia S."/>
        </authorList>
    </citation>
    <scope>NUCLEOTIDE SEQUENCE [LARGE SCALE GENOMIC DNA]</scope>
    <source>
        <strain evidence="1">Urdbean</strain>
    </source>
</reference>
<keyword evidence="2" id="KW-1185">Reference proteome</keyword>
<protein>
    <submittedName>
        <fullName evidence="1">Uncharacterized protein</fullName>
    </submittedName>
</protein>
<gene>
    <name evidence="1" type="ORF">V8G54_018372</name>
</gene>
<dbReference type="AlphaFoldDB" id="A0AAQ3RUN8"/>
<accession>A0AAQ3RUN8</accession>
<evidence type="ECO:0000313" key="1">
    <source>
        <dbReference type="EMBL" id="WVZ05026.1"/>
    </source>
</evidence>
<name>A0AAQ3RUN8_VIGMU</name>
<dbReference type="EMBL" id="CP144695">
    <property type="protein sequence ID" value="WVZ05026.1"/>
    <property type="molecule type" value="Genomic_DNA"/>
</dbReference>